<organism evidence="1 2">
    <name type="scientific">Candidatus Protochlamydia naegleriophila</name>
    <dbReference type="NCBI Taxonomy" id="389348"/>
    <lineage>
        <taxon>Bacteria</taxon>
        <taxon>Pseudomonadati</taxon>
        <taxon>Chlamydiota</taxon>
        <taxon>Chlamydiia</taxon>
        <taxon>Parachlamydiales</taxon>
        <taxon>Parachlamydiaceae</taxon>
        <taxon>Candidatus Protochlamydia</taxon>
    </lineage>
</organism>
<name>A0A0U5JCD1_9BACT</name>
<dbReference type="EMBL" id="LN879502">
    <property type="protein sequence ID" value="CUI17657.1"/>
    <property type="molecule type" value="Genomic_DNA"/>
</dbReference>
<dbReference type="Proteomes" id="UP000069902">
    <property type="component" value="Chromosome cPNK"/>
</dbReference>
<proteinExistence type="predicted"/>
<evidence type="ECO:0000313" key="2">
    <source>
        <dbReference type="Proteomes" id="UP000069902"/>
    </source>
</evidence>
<evidence type="ECO:0000313" key="1">
    <source>
        <dbReference type="EMBL" id="CUI17657.1"/>
    </source>
</evidence>
<dbReference type="KEGG" id="pnl:PNK_2053"/>
<dbReference type="RefSeq" id="WP_059061878.1">
    <property type="nucleotide sequence ID" value="NZ_LN879502.1"/>
</dbReference>
<accession>A0A0U5JCD1</accession>
<dbReference type="AlphaFoldDB" id="A0A0U5JCD1"/>
<keyword evidence="2" id="KW-1185">Reference proteome</keyword>
<dbReference type="PATRIC" id="fig|389348.3.peg.2306"/>
<reference evidence="2" key="1">
    <citation type="submission" date="2015-09" db="EMBL/GenBank/DDBJ databases">
        <authorList>
            <person name="Bertelli C."/>
        </authorList>
    </citation>
    <scope>NUCLEOTIDE SEQUENCE [LARGE SCALE GENOMIC DNA]</scope>
    <source>
        <strain evidence="2">KNic</strain>
    </source>
</reference>
<protein>
    <submittedName>
        <fullName evidence="1">Uncharacterized protein</fullName>
    </submittedName>
</protein>
<dbReference type="InParanoid" id="A0A0U5JCD1"/>
<gene>
    <name evidence="1" type="ORF">PNK_2053</name>
</gene>
<sequence length="620" mass="71766">MNILPLSLTAAHVDAEFEVLDSLESLDVENLHEVILTSHINASKARPSLYTEEKMEMVGPSDYHFDFLNSKRPEIARLSSNEELKGVADQLSVRLKERIEQSVHARTFKVLKKIFPDLSELRQSNMNPDGLTLEEEAKLTTCIERFQDGYQTILDEVKECDDKFWETVLPTEEDCIGIKEFWVKMVSEYKGDEAEFRKKIQQALFKVSDLFHKNKMDNKAQLALQLNKKLVDHFFAMKQQRKEKFQELCEQWEKSTNDKILLDKFIQLETESVEALFEELRNQHHLHSLSRFQNLMSCHSQFVNGMNYLFQAIERRGDRAEAIKNIVSEMLLNASKDPAKQKNESTATAYYRDVQGAAIDKTLSKADESFNTKMALVFKKAIRNYQFIRRADAHTMPFPAAFSWNMDKLEQKFKSHSFTLDPSLAKKRVSKEAFRESDKKLIVQEAIDRLGLDMQSDTGQFVWESMSLIVGLALREASETQLFPVFINSSLDGLSETKLADKEFLKSISSSTKLPESDYKVILGQNLNQLLDLEKQVDEVEVFNANKGYMSQILNCLKYRINQVSKQPVDMITLDELYEMRLICDIWSVLEQVEKQYGQTIDPSIQLDWKQLQQWSEITA</sequence>